<sequence length="90" mass="10416">MSAKKNHDQLHLFDVPNPCQGICQTGERGYCIGCFRKREERFSWQQFDDAQKLYVLRLCEQRRKRAQKKQAEDASTTSSHNPNGGSQTLL</sequence>
<dbReference type="Proteomes" id="UP000638014">
    <property type="component" value="Unassembled WGS sequence"/>
</dbReference>
<gene>
    <name evidence="2" type="ORF">IC617_16485</name>
</gene>
<evidence type="ECO:0000313" key="3">
    <source>
        <dbReference type="Proteomes" id="UP000638014"/>
    </source>
</evidence>
<proteinExistence type="predicted"/>
<evidence type="ECO:0000313" key="2">
    <source>
        <dbReference type="EMBL" id="MBD1391028.1"/>
    </source>
</evidence>
<dbReference type="Pfam" id="PF06945">
    <property type="entry name" value="DUF1289"/>
    <property type="match status" value="1"/>
</dbReference>
<reference evidence="2" key="1">
    <citation type="submission" date="2020-09" db="EMBL/GenBank/DDBJ databases">
        <title>A novel bacterium of genus Neiella, isolated from South China Sea.</title>
        <authorList>
            <person name="Huang H."/>
            <person name="Mo K."/>
            <person name="Hu Y."/>
        </authorList>
    </citation>
    <scope>NUCLEOTIDE SEQUENCE</scope>
    <source>
        <strain evidence="2">HB171785</strain>
    </source>
</reference>
<dbReference type="InterPro" id="IPR010710">
    <property type="entry name" value="DUF1289"/>
</dbReference>
<feature type="compositionally biased region" description="Polar residues" evidence="1">
    <location>
        <begin position="73"/>
        <end position="90"/>
    </location>
</feature>
<name>A0A8J6QKI9_9GAMM</name>
<dbReference type="RefSeq" id="WP_191146086.1">
    <property type="nucleotide sequence ID" value="NZ_JACXAF010000026.1"/>
</dbReference>
<organism evidence="2 3">
    <name type="scientific">Neiella litorisoli</name>
    <dbReference type="NCBI Taxonomy" id="2771431"/>
    <lineage>
        <taxon>Bacteria</taxon>
        <taxon>Pseudomonadati</taxon>
        <taxon>Pseudomonadota</taxon>
        <taxon>Gammaproteobacteria</taxon>
        <taxon>Alteromonadales</taxon>
        <taxon>Echinimonadaceae</taxon>
        <taxon>Neiella</taxon>
    </lineage>
</organism>
<protein>
    <submittedName>
        <fullName evidence="2">DUF1289 domain-containing protein</fullName>
    </submittedName>
</protein>
<comment type="caution">
    <text evidence="2">The sequence shown here is derived from an EMBL/GenBank/DDBJ whole genome shotgun (WGS) entry which is preliminary data.</text>
</comment>
<dbReference type="EMBL" id="JACXAF010000026">
    <property type="protein sequence ID" value="MBD1391028.1"/>
    <property type="molecule type" value="Genomic_DNA"/>
</dbReference>
<feature type="region of interest" description="Disordered" evidence="1">
    <location>
        <begin position="66"/>
        <end position="90"/>
    </location>
</feature>
<dbReference type="PANTHER" id="PTHR35175">
    <property type="entry name" value="DUF1289 DOMAIN-CONTAINING PROTEIN"/>
    <property type="match status" value="1"/>
</dbReference>
<dbReference type="AlphaFoldDB" id="A0A8J6QKI9"/>
<evidence type="ECO:0000256" key="1">
    <source>
        <dbReference type="SAM" id="MobiDB-lite"/>
    </source>
</evidence>
<dbReference type="PANTHER" id="PTHR35175:SF1">
    <property type="entry name" value="OXIDOREDUCTASE"/>
    <property type="match status" value="1"/>
</dbReference>
<accession>A0A8J6QKI9</accession>
<keyword evidence="3" id="KW-1185">Reference proteome</keyword>